<dbReference type="EMBL" id="BMXG01000001">
    <property type="protein sequence ID" value="GHB91304.1"/>
    <property type="molecule type" value="Genomic_DNA"/>
</dbReference>
<evidence type="ECO:0000313" key="1">
    <source>
        <dbReference type="EMBL" id="GHB91304.1"/>
    </source>
</evidence>
<comment type="caution">
    <text evidence="1">The sequence shown here is derived from an EMBL/GenBank/DDBJ whole genome shotgun (WGS) entry which is preliminary data.</text>
</comment>
<organism evidence="1 2">
    <name type="scientific">Cerasicoccus arenae</name>
    <dbReference type="NCBI Taxonomy" id="424488"/>
    <lineage>
        <taxon>Bacteria</taxon>
        <taxon>Pseudomonadati</taxon>
        <taxon>Verrucomicrobiota</taxon>
        <taxon>Opitutia</taxon>
        <taxon>Puniceicoccales</taxon>
        <taxon>Cerasicoccaceae</taxon>
        <taxon>Cerasicoccus</taxon>
    </lineage>
</organism>
<dbReference type="Proteomes" id="UP000642829">
    <property type="component" value="Unassembled WGS sequence"/>
</dbReference>
<sequence>MKNLSELENYHTTECNLDEMREHFSSNSSSLPEHRRKEWAAFLSDLADGEVIWHFEADAEDWDRGLGAEGYIVVNATGQITRHLVTKIN</sequence>
<gene>
    <name evidence="1" type="ORF">GCM10007047_02950</name>
</gene>
<keyword evidence="2" id="KW-1185">Reference proteome</keyword>
<dbReference type="AlphaFoldDB" id="A0A8J3DER5"/>
<proteinExistence type="predicted"/>
<protein>
    <submittedName>
        <fullName evidence="1">Uncharacterized protein</fullName>
    </submittedName>
</protein>
<reference evidence="1" key="2">
    <citation type="submission" date="2020-09" db="EMBL/GenBank/DDBJ databases">
        <authorList>
            <person name="Sun Q."/>
            <person name="Kim S."/>
        </authorList>
    </citation>
    <scope>NUCLEOTIDE SEQUENCE</scope>
    <source>
        <strain evidence="1">KCTC 12870</strain>
    </source>
</reference>
<name>A0A8J3DER5_9BACT</name>
<accession>A0A8J3DER5</accession>
<dbReference type="RefSeq" id="WP_189511111.1">
    <property type="nucleotide sequence ID" value="NZ_BMXG01000001.1"/>
</dbReference>
<reference evidence="1" key="1">
    <citation type="journal article" date="2014" name="Int. J. Syst. Evol. Microbiol.">
        <title>Complete genome sequence of Corynebacterium casei LMG S-19264T (=DSM 44701T), isolated from a smear-ripened cheese.</title>
        <authorList>
            <consortium name="US DOE Joint Genome Institute (JGI-PGF)"/>
            <person name="Walter F."/>
            <person name="Albersmeier A."/>
            <person name="Kalinowski J."/>
            <person name="Ruckert C."/>
        </authorList>
    </citation>
    <scope>NUCLEOTIDE SEQUENCE</scope>
    <source>
        <strain evidence="1">KCTC 12870</strain>
    </source>
</reference>
<evidence type="ECO:0000313" key="2">
    <source>
        <dbReference type="Proteomes" id="UP000642829"/>
    </source>
</evidence>